<comment type="caution">
    <text evidence="1">The sequence shown here is derived from an EMBL/GenBank/DDBJ whole genome shotgun (WGS) entry which is preliminary data.</text>
</comment>
<sequence length="108" mass="11996">MPPHTYHPELKVNSFYSGLSPITQMMVDNACGGTIVNKRVVEAYDILEKIAQNSQQRTSHGPPKELVKSWGRLKGEKGISVKKSKPKPLGNFQGRQGMTNIQIHIIQG</sequence>
<evidence type="ECO:0000313" key="2">
    <source>
        <dbReference type="Proteomes" id="UP001281410"/>
    </source>
</evidence>
<protein>
    <submittedName>
        <fullName evidence="1">Uncharacterized protein</fullName>
    </submittedName>
</protein>
<gene>
    <name evidence="1" type="ORF">Dsin_012651</name>
</gene>
<dbReference type="Proteomes" id="UP001281410">
    <property type="component" value="Unassembled WGS sequence"/>
</dbReference>
<name>A0AAE0AIF8_9ROSI</name>
<proteinExistence type="predicted"/>
<keyword evidence="2" id="KW-1185">Reference proteome</keyword>
<dbReference type="AlphaFoldDB" id="A0AAE0AIF8"/>
<accession>A0AAE0AIF8</accession>
<dbReference type="EMBL" id="JANJYJ010000004">
    <property type="protein sequence ID" value="KAK3218681.1"/>
    <property type="molecule type" value="Genomic_DNA"/>
</dbReference>
<organism evidence="1 2">
    <name type="scientific">Dipteronia sinensis</name>
    <dbReference type="NCBI Taxonomy" id="43782"/>
    <lineage>
        <taxon>Eukaryota</taxon>
        <taxon>Viridiplantae</taxon>
        <taxon>Streptophyta</taxon>
        <taxon>Embryophyta</taxon>
        <taxon>Tracheophyta</taxon>
        <taxon>Spermatophyta</taxon>
        <taxon>Magnoliopsida</taxon>
        <taxon>eudicotyledons</taxon>
        <taxon>Gunneridae</taxon>
        <taxon>Pentapetalae</taxon>
        <taxon>rosids</taxon>
        <taxon>malvids</taxon>
        <taxon>Sapindales</taxon>
        <taxon>Sapindaceae</taxon>
        <taxon>Hippocastanoideae</taxon>
        <taxon>Acereae</taxon>
        <taxon>Dipteronia</taxon>
    </lineage>
</organism>
<evidence type="ECO:0000313" key="1">
    <source>
        <dbReference type="EMBL" id="KAK3218681.1"/>
    </source>
</evidence>
<reference evidence="1" key="1">
    <citation type="journal article" date="2023" name="Plant J.">
        <title>Genome sequences and population genomics provide insights into the demographic history, inbreeding, and mutation load of two 'living fossil' tree species of Dipteronia.</title>
        <authorList>
            <person name="Feng Y."/>
            <person name="Comes H.P."/>
            <person name="Chen J."/>
            <person name="Zhu S."/>
            <person name="Lu R."/>
            <person name="Zhang X."/>
            <person name="Li P."/>
            <person name="Qiu J."/>
            <person name="Olsen K.M."/>
            <person name="Qiu Y."/>
        </authorList>
    </citation>
    <scope>NUCLEOTIDE SEQUENCE</scope>
    <source>
        <strain evidence="1">NBL</strain>
    </source>
</reference>